<keyword evidence="1" id="KW-0732">Signal</keyword>
<evidence type="ECO:0000256" key="1">
    <source>
        <dbReference type="SAM" id="SignalP"/>
    </source>
</evidence>
<sequence length="1409" mass="163235">MEWTMLIISWKFLIFACICIQSLLSDEVHCNFNHIESESEDISRSSEKSIVDQKKFSLLLYSIISQVLSENKIPSSENTVEYSQSLRHISESVIQNFDGCEEALTDEIPALFLPFITSPNVKHGHSIAYEICCRVRSSISTNSELSLLIGNSTRYMDLEDYVKTSMEAINSFSGLPEIPVSTKGMIYSTTLDPHKGISSTKPKLRDLPYQDDKDSNSEMDVNLSGMIFSFDVKAAPFMNCNTQQYLYTYYHHMDNPKCLGLTKKQLEMVETIQNVSINTKNVPKIPLDIACTAMWFISQRWNFCPLVFRQLMEIKKSSAIKLCDTIKKAATEKIKFITRTLNFSDSFLTMKATKILNYVETVLKLNSIHFPETEITSKDVADIIYKGDSDIFIEESENAIYKELRRNRFETSFSKHKELPKNNELRLSYPKYRRNRHNFTSVFDYIMYSEDSHANEDGNLLVIPLEFKRSPHWTSDKHLGSNTNEIVSSRTVLHTYYIPPPSNLIPNDVSNWITGPCSWLHDQHRHLPSLVISISKRKGYKLHILNACEAIFALVNDSGESCASILISAMFFVFSLENFSEASDICSETAIRASLPFYPKKTLKSTIFSTSKYDLVTLYEGIIVALCLELGIVLDSEDIYQIIFSDYPNNNSLVPRSSLNHLLYRALKLPSDFGKLKNCWNWSTQMYSRISNKQAKVILINRATQLTLEIAQVTNEIEIMNDILRKARTASNLSSNGNINLPSQSNGLPSINYLHHYNYDFSLANFDSIEINLTKLEKLRYNLTIEKEKIEGYVNSLSNFIGHKIHDIPAKFVKSGFTPLYKPTVFRSNMYDSLKFQTGIIFSKSARHLYHLIDNEPIDKDSGEYPPRVHNSVKAIFQDTKECSNLTDKGFDLAVYSRELFNLHLEIQVSIPFCCEIIMRMHPNINIKDSYIHSAYSLLNYKFTGIQYSDIEEIWLKIIPIFSIPSGNLFKTKFYRFIDYHKADQFESEEDSIKSFRKYSPPTRRIVLDDTSPRENRHEVKKDQYIIPEARPITNKIKRPKSLGPSEDTSKEMLDFNYIDTTWERENDKEKKPRHDESRNKEYKELKEKIFKINQELIRIDSKINISDSVGNRNFLTSMARLLREDREKIKARIIHVAGLIAETEVKYSDETGVLIPKNVRKLADLHKVNSISHSDILKLKGDDSGIDHTLRIKELEAKIKNNNIEMYKIIEIEGNDLDDPRWYSDMNKCLSSFVPQRKEVKSIHPSAGVQQFYLVSKDYDFMDSSPECTRSQLKVYKFVLSDLRRLFAILNVPIIKVRGRRLESMEKQGLIDPRKMEHWEDLHGILYEDSKVSCSYIKRLIRQIVPVRTLDQKEFMDSPVFIIWCANHIRSRLGNEDIWRNIFGLLWLIFYTKPFKPKDFVWKNILLV</sequence>
<comment type="caution">
    <text evidence="2">The sequence shown here is derived from an EMBL/GenBank/DDBJ whole genome shotgun (WGS) entry which is preliminary data.</text>
</comment>
<organism evidence="2">
    <name type="scientific">Cryptosporidium canis</name>
    <dbReference type="NCBI Taxonomy" id="195482"/>
    <lineage>
        <taxon>Eukaryota</taxon>
        <taxon>Sar</taxon>
        <taxon>Alveolata</taxon>
        <taxon>Apicomplexa</taxon>
        <taxon>Conoidasida</taxon>
        <taxon>Coccidia</taxon>
        <taxon>Eucoccidiorida</taxon>
        <taxon>Eimeriorina</taxon>
        <taxon>Cryptosporidiidae</taxon>
        <taxon>Cryptosporidium</taxon>
    </lineage>
</organism>
<dbReference type="Proteomes" id="UP001067231">
    <property type="component" value="Unassembled WGS sequence"/>
</dbReference>
<feature type="signal peptide" evidence="1">
    <location>
        <begin position="1"/>
        <end position="25"/>
    </location>
</feature>
<gene>
    <name evidence="2" type="ORF">OJ253_972</name>
</gene>
<name>A0A9D5HZH8_9CRYT</name>
<feature type="chain" id="PRO_5039205990" evidence="1">
    <location>
        <begin position="26"/>
        <end position="1409"/>
    </location>
</feature>
<protein>
    <submittedName>
        <fullName evidence="2">Uncharacterized protein</fullName>
    </submittedName>
</protein>
<dbReference type="EMBL" id="JAPCXC010000018">
    <property type="protein sequence ID" value="KAJ1611097.1"/>
    <property type="molecule type" value="Genomic_DNA"/>
</dbReference>
<reference evidence="2" key="1">
    <citation type="submission" date="2022-10" db="EMBL/GenBank/DDBJ databases">
        <title>Adaptive evolution leads to modifications in subtelomeric GC content in a zoonotic Cryptosporidium species.</title>
        <authorList>
            <person name="Li J."/>
            <person name="Feng Y."/>
            <person name="Xiao L."/>
        </authorList>
    </citation>
    <scope>NUCLEOTIDE SEQUENCE</scope>
    <source>
        <strain evidence="2">33844</strain>
    </source>
</reference>
<dbReference type="OrthoDB" id="336736at2759"/>
<proteinExistence type="predicted"/>
<accession>A0A9D5HZH8</accession>
<evidence type="ECO:0000313" key="2">
    <source>
        <dbReference type="EMBL" id="KAJ1611097.1"/>
    </source>
</evidence>